<feature type="binding site" evidence="3">
    <location>
        <position position="28"/>
    </location>
    <ligand>
        <name>L-glutamate</name>
        <dbReference type="ChEBI" id="CHEBI:29985"/>
    </ligand>
</feature>
<dbReference type="EMBL" id="KQ971362">
    <property type="protein sequence ID" value="EFA08906.2"/>
    <property type="molecule type" value="Genomic_DNA"/>
</dbReference>
<feature type="binding site" evidence="3">
    <location>
        <begin position="373"/>
        <end position="374"/>
    </location>
    <ligand>
        <name>L-glutamate</name>
        <dbReference type="ChEBI" id="CHEBI:29985"/>
    </ligand>
</feature>
<feature type="binding site" evidence="3">
    <location>
        <position position="345"/>
    </location>
    <ligand>
        <name>L-glutamate</name>
        <dbReference type="ChEBI" id="CHEBI:29985"/>
    </ligand>
</feature>
<dbReference type="FunFam" id="1.10.246.130:FF:000001">
    <property type="entry name" value="Gamma-glutamyltransferase 5 isoform 1"/>
    <property type="match status" value="1"/>
</dbReference>
<evidence type="ECO:0000256" key="2">
    <source>
        <dbReference type="PIRSR" id="PIRSR600101-1"/>
    </source>
</evidence>
<feature type="binding site" evidence="3">
    <location>
        <begin position="321"/>
        <end position="323"/>
    </location>
    <ligand>
        <name>L-glutamate</name>
        <dbReference type="ChEBI" id="CHEBI:29985"/>
    </ligand>
</feature>
<feature type="active site" description="Nucleophile" evidence="2">
    <location>
        <position position="303"/>
    </location>
</feature>
<dbReference type="PANTHER" id="PTHR11686">
    <property type="entry name" value="GAMMA GLUTAMYL TRANSPEPTIDASE"/>
    <property type="match status" value="1"/>
</dbReference>
<dbReference type="InterPro" id="IPR029055">
    <property type="entry name" value="Ntn_hydrolases_N"/>
</dbReference>
<dbReference type="SUPFAM" id="SSF56235">
    <property type="entry name" value="N-terminal nucleophile aminohydrolases (Ntn hydrolases)"/>
    <property type="match status" value="1"/>
</dbReference>
<name>D6WXU9_TRICA</name>
<evidence type="ECO:0000256" key="1">
    <source>
        <dbReference type="ARBA" id="ARBA00084097"/>
    </source>
</evidence>
<dbReference type="OMA" id="HQIFPMH"/>
<dbReference type="Proteomes" id="UP000007266">
    <property type="component" value="Linkage group 8"/>
</dbReference>
<reference evidence="4 5" key="2">
    <citation type="journal article" date="2010" name="Nucleic Acids Res.">
        <title>BeetleBase in 2010: revisions to provide comprehensive genomic information for Tribolium castaneum.</title>
        <authorList>
            <person name="Kim H.S."/>
            <person name="Murphy T."/>
            <person name="Xia J."/>
            <person name="Caragea D."/>
            <person name="Park Y."/>
            <person name="Beeman R.W."/>
            <person name="Lorenzen M.D."/>
            <person name="Butcher S."/>
            <person name="Manak J.R."/>
            <person name="Brown S.J."/>
        </authorList>
    </citation>
    <scope>GENOME REANNOTATION</scope>
    <source>
        <strain evidence="4 5">Georgia GA2</strain>
    </source>
</reference>
<dbReference type="Gene3D" id="3.60.20.40">
    <property type="match status" value="1"/>
</dbReference>
<sequence>MQSMGLGGGFLMTIYIKDQNKAYTLNAREKAPLKATPDLYKDDQFISRKGALAIAVPGELRGYQAAHEKFGKLEWSKLVEPSIELCEKGYNMSKHQHESLKEARIVNDTNLKEWFFDSEGKFKKMGSTIVPKKLCETLRLIAKSGGHDLYNGTLSKMLVEDLEEIGSIITKEDLESYQAEWMDPIEVELRHHEKLYSVPPPGSGALLAFILSILDGFKFKPHDLEGVQNTVQTYHKIIEAFKYAYAKRTELGDTNFVHISDLLRNLTSHEYAESIRKEIQENSTSNDPKDYGAVFYSKEDHGTAHISVLAENGDAVSVTSSVNLYFGAGLTSRQTGIILNSVMDDFSFPNFQNYFNLPGSPNNELRPGKRPLSSMSPTILVDEHGDVKLVLGASGGTKITTSVALVIMRTLWFGQNIKEAIDAPRIHHQLYPMQVQYEYGTLQQVVTGLEALGHKTSRYTDAGSIICALYNTSGLIQANADHRKGGDVYGL</sequence>
<dbReference type="InterPro" id="IPR043137">
    <property type="entry name" value="GGT_ssub_C"/>
</dbReference>
<protein>
    <submittedName>
        <fullName evidence="4">Gamma-glutamyltranspeptidase 1-like Protein</fullName>
    </submittedName>
</protein>
<dbReference type="HOGENOM" id="CLU_014813_4_3_1"/>
<dbReference type="GO" id="GO:0006751">
    <property type="term" value="P:glutathione catabolic process"/>
    <property type="evidence" value="ECO:0000318"/>
    <property type="project" value="GO_Central"/>
</dbReference>
<evidence type="ECO:0000313" key="4">
    <source>
        <dbReference type="EMBL" id="EFA08906.2"/>
    </source>
</evidence>
<dbReference type="AlphaFoldDB" id="D6WXU9"/>
<dbReference type="FunFam" id="3.60.20.40:FF:000001">
    <property type="entry name" value="Gamma-glutamyltranspeptidase 1"/>
    <property type="match status" value="1"/>
</dbReference>
<dbReference type="GO" id="GO:0005886">
    <property type="term" value="C:plasma membrane"/>
    <property type="evidence" value="ECO:0000318"/>
    <property type="project" value="GO_Central"/>
</dbReference>
<reference evidence="4 5" key="1">
    <citation type="journal article" date="2008" name="Nature">
        <title>The genome of the model beetle and pest Tribolium castaneum.</title>
        <authorList>
            <consortium name="Tribolium Genome Sequencing Consortium"/>
            <person name="Richards S."/>
            <person name="Gibbs R.A."/>
            <person name="Weinstock G.M."/>
            <person name="Brown S.J."/>
            <person name="Denell R."/>
            <person name="Beeman R.W."/>
            <person name="Gibbs R."/>
            <person name="Beeman R.W."/>
            <person name="Brown S.J."/>
            <person name="Bucher G."/>
            <person name="Friedrich M."/>
            <person name="Grimmelikhuijzen C.J."/>
            <person name="Klingler M."/>
            <person name="Lorenzen M."/>
            <person name="Richards S."/>
            <person name="Roth S."/>
            <person name="Schroder R."/>
            <person name="Tautz D."/>
            <person name="Zdobnov E.M."/>
            <person name="Muzny D."/>
            <person name="Gibbs R.A."/>
            <person name="Weinstock G.M."/>
            <person name="Attaway T."/>
            <person name="Bell S."/>
            <person name="Buhay C.J."/>
            <person name="Chandrabose M.N."/>
            <person name="Chavez D."/>
            <person name="Clerk-Blankenburg K.P."/>
            <person name="Cree A."/>
            <person name="Dao M."/>
            <person name="Davis C."/>
            <person name="Chacko J."/>
            <person name="Dinh H."/>
            <person name="Dugan-Rocha S."/>
            <person name="Fowler G."/>
            <person name="Garner T.T."/>
            <person name="Garnes J."/>
            <person name="Gnirke A."/>
            <person name="Hawes A."/>
            <person name="Hernandez J."/>
            <person name="Hines S."/>
            <person name="Holder M."/>
            <person name="Hume J."/>
            <person name="Jhangiani S.N."/>
            <person name="Joshi V."/>
            <person name="Khan Z.M."/>
            <person name="Jackson L."/>
            <person name="Kovar C."/>
            <person name="Kowis A."/>
            <person name="Lee S."/>
            <person name="Lewis L.R."/>
            <person name="Margolis J."/>
            <person name="Morgan M."/>
            <person name="Nazareth L.V."/>
            <person name="Nguyen N."/>
            <person name="Okwuonu G."/>
            <person name="Parker D."/>
            <person name="Richards S."/>
            <person name="Ruiz S.J."/>
            <person name="Santibanez J."/>
            <person name="Savard J."/>
            <person name="Scherer S.E."/>
            <person name="Schneider B."/>
            <person name="Sodergren E."/>
            <person name="Tautz D."/>
            <person name="Vattahil S."/>
            <person name="Villasana D."/>
            <person name="White C.S."/>
            <person name="Wright R."/>
            <person name="Park Y."/>
            <person name="Beeman R.W."/>
            <person name="Lord J."/>
            <person name="Oppert B."/>
            <person name="Lorenzen M."/>
            <person name="Brown S."/>
            <person name="Wang L."/>
            <person name="Savard J."/>
            <person name="Tautz D."/>
            <person name="Richards S."/>
            <person name="Weinstock G."/>
            <person name="Gibbs R.A."/>
            <person name="Liu Y."/>
            <person name="Worley K."/>
            <person name="Weinstock G."/>
            <person name="Elsik C.G."/>
            <person name="Reese J.T."/>
            <person name="Elhaik E."/>
            <person name="Landan G."/>
            <person name="Graur D."/>
            <person name="Arensburger P."/>
            <person name="Atkinson P."/>
            <person name="Beeman R.W."/>
            <person name="Beidler J."/>
            <person name="Brown S.J."/>
            <person name="Demuth J.P."/>
            <person name="Drury D.W."/>
            <person name="Du Y.Z."/>
            <person name="Fujiwara H."/>
            <person name="Lorenzen M."/>
            <person name="Maselli V."/>
            <person name="Osanai M."/>
            <person name="Park Y."/>
            <person name="Robertson H.M."/>
            <person name="Tu Z."/>
            <person name="Wang J.J."/>
            <person name="Wang S."/>
            <person name="Richards S."/>
            <person name="Song H."/>
            <person name="Zhang L."/>
            <person name="Sodergren E."/>
            <person name="Werner D."/>
            <person name="Stanke M."/>
            <person name="Morgenstern B."/>
            <person name="Solovyev V."/>
            <person name="Kosarev P."/>
            <person name="Brown G."/>
            <person name="Chen H.C."/>
            <person name="Ermolaeva O."/>
            <person name="Hlavina W."/>
            <person name="Kapustin Y."/>
            <person name="Kiryutin B."/>
            <person name="Kitts P."/>
            <person name="Maglott D."/>
            <person name="Pruitt K."/>
            <person name="Sapojnikov V."/>
            <person name="Souvorov A."/>
            <person name="Mackey A.J."/>
            <person name="Waterhouse R.M."/>
            <person name="Wyder S."/>
            <person name="Zdobnov E.M."/>
            <person name="Zdobnov E.M."/>
            <person name="Wyder S."/>
            <person name="Kriventseva E.V."/>
            <person name="Kadowaki T."/>
            <person name="Bork P."/>
            <person name="Aranda M."/>
            <person name="Bao R."/>
            <person name="Beermann A."/>
            <person name="Berns N."/>
            <person name="Bolognesi R."/>
            <person name="Bonneton F."/>
            <person name="Bopp D."/>
            <person name="Brown S.J."/>
            <person name="Bucher G."/>
            <person name="Butts T."/>
            <person name="Chaumot A."/>
            <person name="Denell R.E."/>
            <person name="Ferrier D.E."/>
            <person name="Friedrich M."/>
            <person name="Gordon C.M."/>
            <person name="Jindra M."/>
            <person name="Klingler M."/>
            <person name="Lan Q."/>
            <person name="Lattorff H.M."/>
            <person name="Laudet V."/>
            <person name="von Levetsow C."/>
            <person name="Liu Z."/>
            <person name="Lutz R."/>
            <person name="Lynch J.A."/>
            <person name="da Fonseca R.N."/>
            <person name="Posnien N."/>
            <person name="Reuter R."/>
            <person name="Roth S."/>
            <person name="Savard J."/>
            <person name="Schinko J.B."/>
            <person name="Schmitt C."/>
            <person name="Schoppmeier M."/>
            <person name="Schroder R."/>
            <person name="Shippy T.D."/>
            <person name="Simonnet F."/>
            <person name="Marques-Souza H."/>
            <person name="Tautz D."/>
            <person name="Tomoyasu Y."/>
            <person name="Trauner J."/>
            <person name="Van der Zee M."/>
            <person name="Vervoort M."/>
            <person name="Wittkopp N."/>
            <person name="Wimmer E.A."/>
            <person name="Yang X."/>
            <person name="Jones A.K."/>
            <person name="Sattelle D.B."/>
            <person name="Ebert P.R."/>
            <person name="Nelson D."/>
            <person name="Scott J.G."/>
            <person name="Beeman R.W."/>
            <person name="Muthukrishnan S."/>
            <person name="Kramer K.J."/>
            <person name="Arakane Y."/>
            <person name="Beeman R.W."/>
            <person name="Zhu Q."/>
            <person name="Hogenkamp D."/>
            <person name="Dixit R."/>
            <person name="Oppert B."/>
            <person name="Jiang H."/>
            <person name="Zou Z."/>
            <person name="Marshall J."/>
            <person name="Elpidina E."/>
            <person name="Vinokurov K."/>
            <person name="Oppert C."/>
            <person name="Zou Z."/>
            <person name="Evans J."/>
            <person name="Lu Z."/>
            <person name="Zhao P."/>
            <person name="Sumathipala N."/>
            <person name="Altincicek B."/>
            <person name="Vilcinskas A."/>
            <person name="Williams M."/>
            <person name="Hultmark D."/>
            <person name="Hetru C."/>
            <person name="Jiang H."/>
            <person name="Grimmelikhuijzen C.J."/>
            <person name="Hauser F."/>
            <person name="Cazzamali G."/>
            <person name="Williamson M."/>
            <person name="Park Y."/>
            <person name="Li B."/>
            <person name="Tanaka Y."/>
            <person name="Predel R."/>
            <person name="Neupert S."/>
            <person name="Schachtner J."/>
            <person name="Verleyen P."/>
            <person name="Raible F."/>
            <person name="Bork P."/>
            <person name="Friedrich M."/>
            <person name="Walden K.K."/>
            <person name="Robertson H.M."/>
            <person name="Angeli S."/>
            <person name="Foret S."/>
            <person name="Bucher G."/>
            <person name="Schuetz S."/>
            <person name="Maleszka R."/>
            <person name="Wimmer E.A."/>
            <person name="Beeman R.W."/>
            <person name="Lorenzen M."/>
            <person name="Tomoyasu Y."/>
            <person name="Miller S.C."/>
            <person name="Grossmann D."/>
            <person name="Bucher G."/>
        </authorList>
    </citation>
    <scope>NUCLEOTIDE SEQUENCE [LARGE SCALE GENOMIC DNA]</scope>
    <source>
        <strain evidence="4 5">Georgia GA2</strain>
    </source>
</reference>
<dbReference type="FunCoup" id="D6WXU9">
    <property type="interactions" value="73"/>
</dbReference>
<dbReference type="Pfam" id="PF01019">
    <property type="entry name" value="G_glu_transpept"/>
    <property type="match status" value="1"/>
</dbReference>
<accession>D6WXU9</accession>
<organism evidence="4 5">
    <name type="scientific">Tribolium castaneum</name>
    <name type="common">Red flour beetle</name>
    <dbReference type="NCBI Taxonomy" id="7070"/>
    <lineage>
        <taxon>Eukaryota</taxon>
        <taxon>Metazoa</taxon>
        <taxon>Ecdysozoa</taxon>
        <taxon>Arthropoda</taxon>
        <taxon>Hexapoda</taxon>
        <taxon>Insecta</taxon>
        <taxon>Pterygota</taxon>
        <taxon>Neoptera</taxon>
        <taxon>Endopterygota</taxon>
        <taxon>Coleoptera</taxon>
        <taxon>Polyphaga</taxon>
        <taxon>Cucujiformia</taxon>
        <taxon>Tenebrionidae</taxon>
        <taxon>Tenebrionidae incertae sedis</taxon>
        <taxon>Tribolium</taxon>
    </lineage>
</organism>
<dbReference type="STRING" id="7070.D6WXU9"/>
<proteinExistence type="predicted"/>
<evidence type="ECO:0000313" key="5">
    <source>
        <dbReference type="Proteomes" id="UP000007266"/>
    </source>
</evidence>
<dbReference type="InterPro" id="IPR000101">
    <property type="entry name" value="GGT_peptidase"/>
</dbReference>
<dbReference type="InParanoid" id="D6WXU9"/>
<keyword evidence="1" id="KW-1202">Platelet aggregation activating toxin</keyword>
<dbReference type="PANTHER" id="PTHR11686:SF9">
    <property type="entry name" value="RE13973P"/>
    <property type="match status" value="1"/>
</dbReference>
<gene>
    <name evidence="4" type="primary">AUGUSTUS-3.0.2_06611</name>
    <name evidence="4" type="ORF">TcasGA2_TC006611</name>
</gene>
<feature type="binding site" evidence="3">
    <location>
        <position position="396"/>
    </location>
    <ligand>
        <name>L-glutamate</name>
        <dbReference type="ChEBI" id="CHEBI:29985"/>
    </ligand>
</feature>
<dbReference type="NCBIfam" id="TIGR00066">
    <property type="entry name" value="g_glut_trans"/>
    <property type="match status" value="1"/>
</dbReference>
<dbReference type="GO" id="GO:0036374">
    <property type="term" value="F:glutathione hydrolase activity"/>
    <property type="evidence" value="ECO:0000318"/>
    <property type="project" value="GO_Central"/>
</dbReference>
<keyword evidence="5" id="KW-1185">Reference proteome</keyword>
<keyword evidence="1" id="KW-1199">Hemostasis impairing toxin</keyword>
<dbReference type="InterPro" id="IPR043138">
    <property type="entry name" value="GGT_lsub"/>
</dbReference>
<evidence type="ECO:0000256" key="3">
    <source>
        <dbReference type="PIRSR" id="PIRSR600101-2"/>
    </source>
</evidence>
<keyword evidence="1" id="KW-0800">Toxin</keyword>
<dbReference type="PRINTS" id="PR01210">
    <property type="entry name" value="GGTRANSPTASE"/>
</dbReference>
<dbReference type="Gene3D" id="1.10.246.130">
    <property type="match status" value="1"/>
</dbReference>
<dbReference type="eggNOG" id="KOG2410">
    <property type="taxonomic scope" value="Eukaryota"/>
</dbReference>